<comment type="caution">
    <text evidence="2">The sequence shown here is derived from an EMBL/GenBank/DDBJ whole genome shotgun (WGS) entry which is preliminary data.</text>
</comment>
<proteinExistence type="predicted"/>
<dbReference type="SUPFAM" id="SSF143422">
    <property type="entry name" value="Transposase IS200-like"/>
    <property type="match status" value="1"/>
</dbReference>
<reference evidence="2 3" key="1">
    <citation type="journal article" date="2016" name="Environ. Microbiol.">
        <title>Genomic resolution of a cold subsurface aquifer community provides metabolic insights for novel microbes adapted to high CO concentrations.</title>
        <authorList>
            <person name="Probst A.J."/>
            <person name="Castelle C.J."/>
            <person name="Singh A."/>
            <person name="Brown C.T."/>
            <person name="Anantharaman K."/>
            <person name="Sharon I."/>
            <person name="Hug L.A."/>
            <person name="Burstein D."/>
            <person name="Emerson J.B."/>
            <person name="Thomas B.C."/>
            <person name="Banfield J.F."/>
        </authorList>
    </citation>
    <scope>NUCLEOTIDE SEQUENCE [LARGE SCALE GENOMIC DNA]</scope>
    <source>
        <strain evidence="2">CG1_02_41_21</strain>
    </source>
</reference>
<dbReference type="EMBL" id="MNUV01000058">
    <property type="protein sequence ID" value="OIO06869.1"/>
    <property type="molecule type" value="Genomic_DNA"/>
</dbReference>
<dbReference type="GO" id="GO:0006313">
    <property type="term" value="P:DNA transposition"/>
    <property type="evidence" value="ECO:0007669"/>
    <property type="project" value="InterPro"/>
</dbReference>
<dbReference type="AlphaFoldDB" id="A0A1J4T7Q5"/>
<evidence type="ECO:0000313" key="3">
    <source>
        <dbReference type="Proteomes" id="UP000182860"/>
    </source>
</evidence>
<dbReference type="GO" id="GO:0003677">
    <property type="term" value="F:DNA binding"/>
    <property type="evidence" value="ECO:0007669"/>
    <property type="project" value="InterPro"/>
</dbReference>
<dbReference type="Gene3D" id="3.30.70.1290">
    <property type="entry name" value="Transposase IS200-like"/>
    <property type="match status" value="1"/>
</dbReference>
<protein>
    <recommendedName>
        <fullName evidence="1">Transposase IS200-like domain-containing protein</fullName>
    </recommendedName>
</protein>
<dbReference type="InterPro" id="IPR036515">
    <property type="entry name" value="Transposase_17_sf"/>
</dbReference>
<dbReference type="InterPro" id="IPR002686">
    <property type="entry name" value="Transposase_17"/>
</dbReference>
<evidence type="ECO:0000313" key="2">
    <source>
        <dbReference type="EMBL" id="OIO06869.1"/>
    </source>
</evidence>
<dbReference type="PANTHER" id="PTHR33360:SF2">
    <property type="entry name" value="TRANSPOSASE FOR INSERTION SEQUENCE ELEMENT IS200"/>
    <property type="match status" value="1"/>
</dbReference>
<name>A0A1J4T7Q5_9BACT</name>
<dbReference type="NCBIfam" id="NF033573">
    <property type="entry name" value="transpos_IS200"/>
    <property type="match status" value="1"/>
</dbReference>
<dbReference type="SMART" id="SM01321">
    <property type="entry name" value="Y1_Tnp"/>
    <property type="match status" value="1"/>
</dbReference>
<feature type="domain" description="Transposase IS200-like" evidence="1">
    <location>
        <begin position="10"/>
        <end position="130"/>
    </location>
</feature>
<accession>A0A1J4T7Q5</accession>
<dbReference type="PANTHER" id="PTHR33360">
    <property type="entry name" value="TRANSPOSASE FOR INSERTION SEQUENCE ELEMENT IS200"/>
    <property type="match status" value="1"/>
</dbReference>
<dbReference type="Proteomes" id="UP000182860">
    <property type="component" value="Unassembled WGS sequence"/>
</dbReference>
<sequence>MKYFRQAHVIYHNQYHIVWIPRFRRKFLIPAVAQHVAHKLDEVRKHYPDIVYIERNIQPDHIHMLVVIPPRMSVSTAMNILKTNTSSGIKKKFPFLKKLYADEKGVWSVGYFVSTVGINEAIIRKYIKMQEKEDSGQAKLAI</sequence>
<dbReference type="Pfam" id="PF01797">
    <property type="entry name" value="Y1_Tnp"/>
    <property type="match status" value="1"/>
</dbReference>
<evidence type="ECO:0000259" key="1">
    <source>
        <dbReference type="SMART" id="SM01321"/>
    </source>
</evidence>
<organism evidence="2 3">
    <name type="scientific">Candidatus Falkowbacteria bacterium CG1_02_41_21</name>
    <dbReference type="NCBI Taxonomy" id="1805147"/>
    <lineage>
        <taxon>Bacteria</taxon>
        <taxon>Candidatus Falkowiibacteriota</taxon>
    </lineage>
</organism>
<dbReference type="GO" id="GO:0004803">
    <property type="term" value="F:transposase activity"/>
    <property type="evidence" value="ECO:0007669"/>
    <property type="project" value="InterPro"/>
</dbReference>
<gene>
    <name evidence="2" type="ORF">AUJ35_03160</name>
</gene>